<gene>
    <name evidence="2" type="ORF">MBJ925_LOCUS22814</name>
</gene>
<evidence type="ECO:0000256" key="1">
    <source>
        <dbReference type="SAM" id="SignalP"/>
    </source>
</evidence>
<keyword evidence="1" id="KW-0732">Signal</keyword>
<reference evidence="2" key="1">
    <citation type="submission" date="2021-02" db="EMBL/GenBank/DDBJ databases">
        <authorList>
            <person name="Nowell W R."/>
        </authorList>
    </citation>
    <scope>NUCLEOTIDE SEQUENCE</scope>
</reference>
<name>A0A816TZ73_9BILA</name>
<dbReference type="EMBL" id="CAJNRE010011660">
    <property type="protein sequence ID" value="CAF2103882.1"/>
    <property type="molecule type" value="Genomic_DNA"/>
</dbReference>
<protein>
    <submittedName>
        <fullName evidence="2">Uncharacterized protein</fullName>
    </submittedName>
</protein>
<organism evidence="2 3">
    <name type="scientific">Rotaria magnacalcarata</name>
    <dbReference type="NCBI Taxonomy" id="392030"/>
    <lineage>
        <taxon>Eukaryota</taxon>
        <taxon>Metazoa</taxon>
        <taxon>Spiralia</taxon>
        <taxon>Gnathifera</taxon>
        <taxon>Rotifera</taxon>
        <taxon>Eurotatoria</taxon>
        <taxon>Bdelloidea</taxon>
        <taxon>Philodinida</taxon>
        <taxon>Philodinidae</taxon>
        <taxon>Rotaria</taxon>
    </lineage>
</organism>
<comment type="caution">
    <text evidence="2">The sequence shown here is derived from an EMBL/GenBank/DDBJ whole genome shotgun (WGS) entry which is preliminary data.</text>
</comment>
<proteinExistence type="predicted"/>
<feature type="chain" id="PRO_5032488898" evidence="1">
    <location>
        <begin position="22"/>
        <end position="144"/>
    </location>
</feature>
<accession>A0A816TZ73</accession>
<feature type="signal peptide" evidence="1">
    <location>
        <begin position="1"/>
        <end position="21"/>
    </location>
</feature>
<dbReference type="AlphaFoldDB" id="A0A816TZ73"/>
<evidence type="ECO:0000313" key="2">
    <source>
        <dbReference type="EMBL" id="CAF2103882.1"/>
    </source>
</evidence>
<evidence type="ECO:0000313" key="3">
    <source>
        <dbReference type="Proteomes" id="UP000663824"/>
    </source>
</evidence>
<dbReference type="Proteomes" id="UP000663824">
    <property type="component" value="Unassembled WGS sequence"/>
</dbReference>
<sequence length="144" mass="15871">MNYKLLILITILLALLIEIQADELYDIPSDADIMNKIRLVIRQTRSYGCNGKNNQDREQCKRHCQRLKMKTLLVIVLGFLMIIQQKNYNVLGGSLAGFACCTTELLVPVLGWASFSVCEPICLASFGTASPCTSCAVTSLAPTP</sequence>